<evidence type="ECO:0000259" key="1">
    <source>
        <dbReference type="SMART" id="SM00860"/>
    </source>
</evidence>
<dbReference type="RefSeq" id="WP_212526216.1">
    <property type="nucleotide sequence ID" value="NZ_JAGSOG010000001.1"/>
</dbReference>
<feature type="domain" description="Knr4/Smi1-like" evidence="1">
    <location>
        <begin position="35"/>
        <end position="208"/>
    </location>
</feature>
<comment type="caution">
    <text evidence="2">The sequence shown here is derived from an EMBL/GenBank/DDBJ whole genome shotgun (WGS) entry which is preliminary data.</text>
</comment>
<dbReference type="AlphaFoldDB" id="A0A941IQV7"/>
<dbReference type="SMART" id="SM00860">
    <property type="entry name" value="SMI1_KNR4"/>
    <property type="match status" value="1"/>
</dbReference>
<sequence>MSEWPGIRKRVLDLRTARPDTVFGALGHKFELEEPLSLEELAELERQLGTQLPAGYRSFLLEVAAGGAGPSYGVFPAQRTDGTWRWAGDGADLADLELVRQPFPGPIGSEVVEEVYSTEPDEESFEDIDEFDAAHEAWQEKELEAIWTPARTAGAICICHMGCAEREWLVVTGEARGTIWRDNRVDGGNLAPVMIDGDPATFESWYLHWLSEAETAASHAG</sequence>
<keyword evidence="3" id="KW-1185">Reference proteome</keyword>
<evidence type="ECO:0000313" key="3">
    <source>
        <dbReference type="Proteomes" id="UP000675781"/>
    </source>
</evidence>
<dbReference type="EMBL" id="JAGSOG010000001">
    <property type="protein sequence ID" value="MBR7831686.1"/>
    <property type="molecule type" value="Genomic_DNA"/>
</dbReference>
<name>A0A941IQV7_9ACTN</name>
<reference evidence="2" key="1">
    <citation type="submission" date="2021-04" db="EMBL/GenBank/DDBJ databases">
        <title>Genome based classification of Actinospica acidithermotolerans sp. nov., an actinobacterium isolated from an Indonesian hot spring.</title>
        <authorList>
            <person name="Kusuma A.B."/>
            <person name="Putra K.E."/>
            <person name="Nafisah S."/>
            <person name="Loh J."/>
            <person name="Nouioui I."/>
            <person name="Goodfellow M."/>
        </authorList>
    </citation>
    <scope>NUCLEOTIDE SEQUENCE</scope>
    <source>
        <strain evidence="2">CSCA 57</strain>
    </source>
</reference>
<dbReference type="Gene3D" id="3.40.1580.10">
    <property type="entry name" value="SMI1/KNR4-like"/>
    <property type="match status" value="1"/>
</dbReference>
<proteinExistence type="predicted"/>
<dbReference type="InterPro" id="IPR037883">
    <property type="entry name" value="Knr4/Smi1-like_sf"/>
</dbReference>
<dbReference type="InterPro" id="IPR018958">
    <property type="entry name" value="Knr4/Smi1-like_dom"/>
</dbReference>
<evidence type="ECO:0000313" key="2">
    <source>
        <dbReference type="EMBL" id="MBR7831686.1"/>
    </source>
</evidence>
<dbReference type="Proteomes" id="UP000675781">
    <property type="component" value="Unassembled WGS sequence"/>
</dbReference>
<dbReference type="Pfam" id="PF09346">
    <property type="entry name" value="SMI1_KNR4"/>
    <property type="match status" value="1"/>
</dbReference>
<accession>A0A941IQV7</accession>
<protein>
    <recommendedName>
        <fullName evidence="1">Knr4/Smi1-like domain-containing protein</fullName>
    </recommendedName>
</protein>
<dbReference type="SUPFAM" id="SSF160631">
    <property type="entry name" value="SMI1/KNR4-like"/>
    <property type="match status" value="1"/>
</dbReference>
<organism evidence="2 3">
    <name type="scientific">Actinospica durhamensis</name>
    <dbReference type="NCBI Taxonomy" id="1508375"/>
    <lineage>
        <taxon>Bacteria</taxon>
        <taxon>Bacillati</taxon>
        <taxon>Actinomycetota</taxon>
        <taxon>Actinomycetes</taxon>
        <taxon>Catenulisporales</taxon>
        <taxon>Actinospicaceae</taxon>
        <taxon>Actinospica</taxon>
    </lineage>
</organism>
<gene>
    <name evidence="2" type="ORF">KDL01_00350</name>
</gene>